<dbReference type="InterPro" id="IPR013581">
    <property type="entry name" value="PDR_assoc"/>
</dbReference>
<keyword evidence="2" id="KW-0812">Transmembrane</keyword>
<dbReference type="Pfam" id="PF08370">
    <property type="entry name" value="PDR_assoc"/>
    <property type="match status" value="1"/>
</dbReference>
<feature type="transmembrane region" description="Helical" evidence="2">
    <location>
        <begin position="35"/>
        <end position="63"/>
    </location>
</feature>
<evidence type="ECO:0000313" key="4">
    <source>
        <dbReference type="EMBL" id="KAK0596480.1"/>
    </source>
</evidence>
<evidence type="ECO:0000259" key="3">
    <source>
        <dbReference type="Pfam" id="PF08370"/>
    </source>
</evidence>
<proteinExistence type="predicted"/>
<evidence type="ECO:0000256" key="1">
    <source>
        <dbReference type="SAM" id="MobiDB-lite"/>
    </source>
</evidence>
<protein>
    <recommendedName>
        <fullName evidence="3">Plant PDR ABC transporter associated domain-containing protein</fullName>
    </recommendedName>
</protein>
<evidence type="ECO:0000313" key="6">
    <source>
        <dbReference type="EMBL" id="KAK0597274.1"/>
    </source>
</evidence>
<evidence type="ECO:0000313" key="7">
    <source>
        <dbReference type="Proteomes" id="UP001168877"/>
    </source>
</evidence>
<dbReference type="EMBL" id="JAUESC010000004">
    <property type="protein sequence ID" value="KAK0597274.1"/>
    <property type="molecule type" value="Genomic_DNA"/>
</dbReference>
<comment type="caution">
    <text evidence="5">The sequence shown here is derived from an EMBL/GenBank/DDBJ whole genome shotgun (WGS) entry which is preliminary data.</text>
</comment>
<dbReference type="PANTHER" id="PTHR48040:SF53">
    <property type="entry name" value="ABC TRANSPORTER G FAMILY MEMBER 35-LIKE"/>
    <property type="match status" value="1"/>
</dbReference>
<dbReference type="PANTHER" id="PTHR48040">
    <property type="entry name" value="PLEIOTROPIC DRUG RESISTANCE PROTEIN 1-LIKE ISOFORM X1"/>
    <property type="match status" value="1"/>
</dbReference>
<feature type="region of interest" description="Disordered" evidence="1">
    <location>
        <begin position="74"/>
        <end position="105"/>
    </location>
</feature>
<keyword evidence="2" id="KW-1133">Transmembrane helix</keyword>
<accession>A0AA39SV26</accession>
<feature type="domain" description="Plant PDR ABC transporter associated" evidence="3">
    <location>
        <begin position="24"/>
        <end position="73"/>
    </location>
</feature>
<dbReference type="AlphaFoldDB" id="A0AA39SV26"/>
<reference evidence="5" key="1">
    <citation type="journal article" date="2022" name="Plant J.">
        <title>Strategies of tolerance reflected in two North American maple genomes.</title>
        <authorList>
            <person name="McEvoy S.L."/>
            <person name="Sezen U.U."/>
            <person name="Trouern-Trend A."/>
            <person name="McMahon S.M."/>
            <person name="Schaberg P.G."/>
            <person name="Yang J."/>
            <person name="Wegrzyn J.L."/>
            <person name="Swenson N.G."/>
        </authorList>
    </citation>
    <scope>NUCLEOTIDE SEQUENCE</scope>
    <source>
        <strain evidence="5">NS2018</strain>
    </source>
</reference>
<organism evidence="5 7">
    <name type="scientific">Acer saccharum</name>
    <name type="common">Sugar maple</name>
    <dbReference type="NCBI Taxonomy" id="4024"/>
    <lineage>
        <taxon>Eukaryota</taxon>
        <taxon>Viridiplantae</taxon>
        <taxon>Streptophyta</taxon>
        <taxon>Embryophyta</taxon>
        <taxon>Tracheophyta</taxon>
        <taxon>Spermatophyta</taxon>
        <taxon>Magnoliopsida</taxon>
        <taxon>eudicotyledons</taxon>
        <taxon>Gunneridae</taxon>
        <taxon>Pentapetalae</taxon>
        <taxon>rosids</taxon>
        <taxon>malvids</taxon>
        <taxon>Sapindales</taxon>
        <taxon>Sapindaceae</taxon>
        <taxon>Hippocastanoideae</taxon>
        <taxon>Acereae</taxon>
        <taxon>Acer</taxon>
    </lineage>
</organism>
<keyword evidence="7" id="KW-1185">Reference proteome</keyword>
<sequence length="144" mass="15958">MAFQASGNVTSLGVTVLDVLYSYSIEKFDVDPKQFWYWIGVAALLVGFTILFNVLFIFSLMYLNPLGKPQAMISEEEANEQSNQGGTNNTREMESSQSNAAAGEDSYEVEDGIAVKKGTILLFTPLCMLFDGVNYFVDMPLVRI</sequence>
<reference evidence="5" key="2">
    <citation type="submission" date="2023-06" db="EMBL/GenBank/DDBJ databases">
        <authorList>
            <person name="Swenson N.G."/>
            <person name="Wegrzyn J.L."/>
            <person name="Mcevoy S.L."/>
        </authorList>
    </citation>
    <scope>NUCLEOTIDE SEQUENCE</scope>
    <source>
        <strain evidence="5">NS2018</strain>
        <tissue evidence="5">Leaf</tissue>
    </source>
</reference>
<dbReference type="Proteomes" id="UP001168877">
    <property type="component" value="Unassembled WGS sequence"/>
</dbReference>
<name>A0AA39SV26_ACESA</name>
<dbReference type="EMBL" id="JAUESC010000004">
    <property type="protein sequence ID" value="KAK0596480.1"/>
    <property type="molecule type" value="Genomic_DNA"/>
</dbReference>
<dbReference type="EMBL" id="JAUESC010000004">
    <property type="protein sequence ID" value="KAK0597093.1"/>
    <property type="molecule type" value="Genomic_DNA"/>
</dbReference>
<keyword evidence="2" id="KW-0472">Membrane</keyword>
<evidence type="ECO:0000313" key="5">
    <source>
        <dbReference type="EMBL" id="KAK0597093.1"/>
    </source>
</evidence>
<evidence type="ECO:0000256" key="2">
    <source>
        <dbReference type="SAM" id="Phobius"/>
    </source>
</evidence>
<feature type="compositionally biased region" description="Polar residues" evidence="1">
    <location>
        <begin position="80"/>
        <end position="100"/>
    </location>
</feature>
<gene>
    <name evidence="4" type="ORF">LWI29_016054</name>
    <name evidence="5" type="ORF">LWI29_021752</name>
    <name evidence="6" type="ORF">LWI29_023583</name>
</gene>